<feature type="chain" id="PRO_5025597140" description="Ig-like domain-containing protein" evidence="9">
    <location>
        <begin position="18"/>
        <end position="347"/>
    </location>
</feature>
<evidence type="ECO:0000256" key="3">
    <source>
        <dbReference type="ARBA" id="ARBA00022729"/>
    </source>
</evidence>
<keyword evidence="12" id="KW-1185">Reference proteome</keyword>
<name>A0A673CJY7_9TELE</name>
<keyword evidence="7" id="KW-0325">Glycoprotein</keyword>
<feature type="signal peptide" evidence="9">
    <location>
        <begin position="1"/>
        <end position="17"/>
    </location>
</feature>
<dbReference type="Gene3D" id="2.60.40.10">
    <property type="entry name" value="Immunoglobulins"/>
    <property type="match status" value="2"/>
</dbReference>
<reference evidence="11" key="3">
    <citation type="submission" date="2025-09" db="UniProtKB">
        <authorList>
            <consortium name="Ensembl"/>
        </authorList>
    </citation>
    <scope>IDENTIFICATION</scope>
</reference>
<dbReference type="PANTHER" id="PTHR19433">
    <property type="entry name" value="T-CELL RECEPTOR ALPHA CHAIN V REGION-RELATED"/>
    <property type="match status" value="1"/>
</dbReference>
<dbReference type="AlphaFoldDB" id="A0A673CJY7"/>
<evidence type="ECO:0000256" key="9">
    <source>
        <dbReference type="SAM" id="SignalP"/>
    </source>
</evidence>
<dbReference type="CDD" id="cd00099">
    <property type="entry name" value="IgV"/>
    <property type="match status" value="1"/>
</dbReference>
<dbReference type="InterPro" id="IPR003599">
    <property type="entry name" value="Ig_sub"/>
</dbReference>
<reference evidence="11" key="1">
    <citation type="submission" date="2019-06" db="EMBL/GenBank/DDBJ databases">
        <authorList>
            <consortium name="Wellcome Sanger Institute Data Sharing"/>
        </authorList>
    </citation>
    <scope>NUCLEOTIDE SEQUENCE [LARGE SCALE GENOMIC DNA]</scope>
</reference>
<feature type="domain" description="Ig-like" evidence="10">
    <location>
        <begin position="142"/>
        <end position="233"/>
    </location>
</feature>
<dbReference type="SMART" id="SM00406">
    <property type="entry name" value="IGv"/>
    <property type="match status" value="2"/>
</dbReference>
<evidence type="ECO:0000313" key="12">
    <source>
        <dbReference type="Proteomes" id="UP000472271"/>
    </source>
</evidence>
<keyword evidence="2" id="KW-1003">Cell membrane</keyword>
<dbReference type="SUPFAM" id="SSF48726">
    <property type="entry name" value="Immunoglobulin"/>
    <property type="match status" value="2"/>
</dbReference>
<dbReference type="InterPro" id="IPR013106">
    <property type="entry name" value="Ig_V-set"/>
</dbReference>
<evidence type="ECO:0000256" key="5">
    <source>
        <dbReference type="ARBA" id="ARBA00023136"/>
    </source>
</evidence>
<dbReference type="Pfam" id="PF07686">
    <property type="entry name" value="V-set"/>
    <property type="match status" value="2"/>
</dbReference>
<keyword evidence="3 9" id="KW-0732">Signal</keyword>
<reference evidence="11" key="2">
    <citation type="submission" date="2025-08" db="UniProtKB">
        <authorList>
            <consortium name="Ensembl"/>
        </authorList>
    </citation>
    <scope>IDENTIFICATION</scope>
</reference>
<keyword evidence="8" id="KW-0812">Transmembrane</keyword>
<sequence>FTDSASFFVFFCCFSSAQVTDLQQSSSDHQKSGFISANIGDSVSLQCFFPSGGWFNWYKQTVGQKPRLISTFYYYDSVGVFNSEFQNNPRFTLDPTDQSCHLNISDLQVSDSATYFCIGSHSRKVTFLESITVDVKTSDFNIQTSVHQSESESVHPGDSVTLNCTVHTGTCDGEHSVYWFKKSEDPQPGIIYTHGGTNDQCERKNDTQTHTCVYNLPILDVDYPHAGTYYCAVASCGNILFGNGTMLDIKDDTIMYYLSGAFAFTSILVIVLAFSTCMMSKKINSLLAELHKRDYVNVTALASKRAAKGHYKGDILQYAATLSMQSAGSRRPTDDIWSECVYFNIKQ</sequence>
<dbReference type="GO" id="GO:0002376">
    <property type="term" value="P:immune system process"/>
    <property type="evidence" value="ECO:0007669"/>
    <property type="project" value="UniProtKB-KW"/>
</dbReference>
<evidence type="ECO:0000259" key="10">
    <source>
        <dbReference type="PROSITE" id="PS50835"/>
    </source>
</evidence>
<dbReference type="InterPro" id="IPR013783">
    <property type="entry name" value="Ig-like_fold"/>
</dbReference>
<dbReference type="PROSITE" id="PS50835">
    <property type="entry name" value="IG_LIKE"/>
    <property type="match status" value="1"/>
</dbReference>
<organism evidence="11 12">
    <name type="scientific">Sphaeramia orbicularis</name>
    <name type="common">orbiculate cardinalfish</name>
    <dbReference type="NCBI Taxonomy" id="375764"/>
    <lineage>
        <taxon>Eukaryota</taxon>
        <taxon>Metazoa</taxon>
        <taxon>Chordata</taxon>
        <taxon>Craniata</taxon>
        <taxon>Vertebrata</taxon>
        <taxon>Euteleostomi</taxon>
        <taxon>Actinopterygii</taxon>
        <taxon>Neopterygii</taxon>
        <taxon>Teleostei</taxon>
        <taxon>Neoteleostei</taxon>
        <taxon>Acanthomorphata</taxon>
        <taxon>Gobiaria</taxon>
        <taxon>Kurtiformes</taxon>
        <taxon>Apogonoidei</taxon>
        <taxon>Apogonidae</taxon>
        <taxon>Apogoninae</taxon>
        <taxon>Sphaeramia</taxon>
    </lineage>
</organism>
<evidence type="ECO:0000256" key="7">
    <source>
        <dbReference type="ARBA" id="ARBA00023180"/>
    </source>
</evidence>
<evidence type="ECO:0000256" key="2">
    <source>
        <dbReference type="ARBA" id="ARBA00022475"/>
    </source>
</evidence>
<dbReference type="GO" id="GO:0005886">
    <property type="term" value="C:plasma membrane"/>
    <property type="evidence" value="ECO:0007669"/>
    <property type="project" value="UniProtKB-SubCell"/>
</dbReference>
<keyword evidence="8" id="KW-1133">Transmembrane helix</keyword>
<keyword evidence="5 8" id="KW-0472">Membrane</keyword>
<gene>
    <name evidence="11" type="primary">LOC115438207</name>
</gene>
<keyword evidence="6" id="KW-1015">Disulfide bond</keyword>
<evidence type="ECO:0000256" key="6">
    <source>
        <dbReference type="ARBA" id="ARBA00023157"/>
    </source>
</evidence>
<dbReference type="Ensembl" id="ENSSORT00005053635.1">
    <property type="protein sequence ID" value="ENSSORP00005052388.1"/>
    <property type="gene ID" value="ENSSORG00005023614.1"/>
</dbReference>
<feature type="transmembrane region" description="Helical" evidence="8">
    <location>
        <begin position="254"/>
        <end position="274"/>
    </location>
</feature>
<evidence type="ECO:0000256" key="1">
    <source>
        <dbReference type="ARBA" id="ARBA00004236"/>
    </source>
</evidence>
<dbReference type="InterPro" id="IPR052051">
    <property type="entry name" value="TCR_complex_component"/>
</dbReference>
<keyword evidence="4" id="KW-0391">Immunity</keyword>
<dbReference type="InterPro" id="IPR007110">
    <property type="entry name" value="Ig-like_dom"/>
</dbReference>
<dbReference type="FunCoup" id="A0A673CJY7">
    <property type="interactions" value="97"/>
</dbReference>
<protein>
    <recommendedName>
        <fullName evidence="10">Ig-like domain-containing protein</fullName>
    </recommendedName>
</protein>
<evidence type="ECO:0000256" key="4">
    <source>
        <dbReference type="ARBA" id="ARBA00022859"/>
    </source>
</evidence>
<evidence type="ECO:0000313" key="11">
    <source>
        <dbReference type="Ensembl" id="ENSSORP00005052388.1"/>
    </source>
</evidence>
<dbReference type="GO" id="GO:0009617">
    <property type="term" value="P:response to bacterium"/>
    <property type="evidence" value="ECO:0007669"/>
    <property type="project" value="TreeGrafter"/>
</dbReference>
<dbReference type="InterPro" id="IPR036179">
    <property type="entry name" value="Ig-like_dom_sf"/>
</dbReference>
<comment type="subcellular location">
    <subcellularLocation>
        <location evidence="1">Cell membrane</location>
    </subcellularLocation>
</comment>
<dbReference type="Proteomes" id="UP000472271">
    <property type="component" value="Chromosome 18"/>
</dbReference>
<evidence type="ECO:0000256" key="8">
    <source>
        <dbReference type="SAM" id="Phobius"/>
    </source>
</evidence>
<dbReference type="PANTHER" id="PTHR19433:SF133">
    <property type="entry name" value="IMMUNE-TYPE RECEPTOR 5 PRECURSOR-RELATED"/>
    <property type="match status" value="1"/>
</dbReference>
<dbReference type="SMART" id="SM00409">
    <property type="entry name" value="IG"/>
    <property type="match status" value="2"/>
</dbReference>
<dbReference type="InParanoid" id="A0A673CJY7"/>
<accession>A0A673CJY7</accession>
<proteinExistence type="predicted"/>